<dbReference type="OrthoDB" id="10260894at2759"/>
<evidence type="ECO:0000313" key="2">
    <source>
        <dbReference type="EMBL" id="KAF2901401.1"/>
    </source>
</evidence>
<keyword evidence="3" id="KW-1185">Reference proteome</keyword>
<reference evidence="2" key="1">
    <citation type="submission" date="2019-08" db="EMBL/GenBank/DDBJ databases">
        <title>The genome of the North American firefly Photinus pyralis.</title>
        <authorList>
            <consortium name="Photinus pyralis genome working group"/>
            <person name="Fallon T.R."/>
            <person name="Sander Lower S.E."/>
            <person name="Weng J.-K."/>
        </authorList>
    </citation>
    <scope>NUCLEOTIDE SEQUENCE</scope>
    <source>
        <strain evidence="2">TRF0915ILg1</strain>
        <tissue evidence="2">Whole body</tissue>
    </source>
</reference>
<evidence type="ECO:0000256" key="1">
    <source>
        <dbReference type="SAM" id="MobiDB-lite"/>
    </source>
</evidence>
<comment type="caution">
    <text evidence="2">The sequence shown here is derived from an EMBL/GenBank/DDBJ whole genome shotgun (WGS) entry which is preliminary data.</text>
</comment>
<proteinExistence type="predicted"/>
<accession>A0A8K0DDM0</accession>
<dbReference type="Proteomes" id="UP000801492">
    <property type="component" value="Unassembled WGS sequence"/>
</dbReference>
<gene>
    <name evidence="2" type="ORF">ILUMI_04778</name>
</gene>
<organism evidence="2 3">
    <name type="scientific">Ignelater luminosus</name>
    <name type="common">Cucubano</name>
    <name type="synonym">Pyrophorus luminosus</name>
    <dbReference type="NCBI Taxonomy" id="2038154"/>
    <lineage>
        <taxon>Eukaryota</taxon>
        <taxon>Metazoa</taxon>
        <taxon>Ecdysozoa</taxon>
        <taxon>Arthropoda</taxon>
        <taxon>Hexapoda</taxon>
        <taxon>Insecta</taxon>
        <taxon>Pterygota</taxon>
        <taxon>Neoptera</taxon>
        <taxon>Endopterygota</taxon>
        <taxon>Coleoptera</taxon>
        <taxon>Polyphaga</taxon>
        <taxon>Elateriformia</taxon>
        <taxon>Elateroidea</taxon>
        <taxon>Elateridae</taxon>
        <taxon>Agrypninae</taxon>
        <taxon>Pyrophorini</taxon>
        <taxon>Ignelater</taxon>
    </lineage>
</organism>
<sequence length="334" mass="37282">KRMSAEDCLNHNWLLRRSPFDVTNMEVAKDNLRQFVERWNDHPNSPYVFESSSHIIAPCSGRLQLSESVHSLEGMSPSPCGSLASSVESDDAFPQVFSNHVDDNNDSLSIPQTDHLRRASDSTCILKGTDVAERLNLADEIRKLTDKLFQLSAISESNTNTVSVTNTTSDSNITSDSNTLSISSSKNMSLYNNHSTIPRSPAITITRAQNGVLSRQSNDEIPWRRPKFRVTSSSRDVPLSPKRSVNSFSRFHSELSSINSPMNYKTRCLTTSTTFNNTNSIESTVNGTKNMLLRLLEQWDGPHVPPRANQRHGSISTEWSEHDSLGQRTISSLN</sequence>
<feature type="region of interest" description="Disordered" evidence="1">
    <location>
        <begin position="301"/>
        <end position="334"/>
    </location>
</feature>
<evidence type="ECO:0000313" key="3">
    <source>
        <dbReference type="Proteomes" id="UP000801492"/>
    </source>
</evidence>
<dbReference type="EMBL" id="VTPC01001661">
    <property type="protein sequence ID" value="KAF2901401.1"/>
    <property type="molecule type" value="Genomic_DNA"/>
</dbReference>
<feature type="non-terminal residue" evidence="2">
    <location>
        <position position="334"/>
    </location>
</feature>
<protein>
    <submittedName>
        <fullName evidence="2">Uncharacterized protein</fullName>
    </submittedName>
</protein>
<feature type="non-terminal residue" evidence="2">
    <location>
        <position position="1"/>
    </location>
</feature>
<name>A0A8K0DDM0_IGNLU</name>
<dbReference type="AlphaFoldDB" id="A0A8K0DDM0"/>